<dbReference type="SUPFAM" id="SSF47384">
    <property type="entry name" value="Homodimeric domain of signal transducing histidine kinase"/>
    <property type="match status" value="1"/>
</dbReference>
<dbReference type="PANTHER" id="PTHR43047">
    <property type="entry name" value="TWO-COMPONENT HISTIDINE PROTEIN KINASE"/>
    <property type="match status" value="1"/>
</dbReference>
<feature type="domain" description="Histidine kinase" evidence="9">
    <location>
        <begin position="495"/>
        <end position="713"/>
    </location>
</feature>
<keyword evidence="8" id="KW-0472">Membrane</keyword>
<dbReference type="SMART" id="SM00448">
    <property type="entry name" value="REC"/>
    <property type="match status" value="1"/>
</dbReference>
<dbReference type="PROSITE" id="PS50109">
    <property type="entry name" value="HIS_KIN"/>
    <property type="match status" value="1"/>
</dbReference>
<dbReference type="STRING" id="561720.SAMN06275492_11121"/>
<dbReference type="InterPro" id="IPR005467">
    <property type="entry name" value="His_kinase_dom"/>
</dbReference>
<dbReference type="SMART" id="SM00387">
    <property type="entry name" value="HATPase_c"/>
    <property type="match status" value="1"/>
</dbReference>
<dbReference type="InterPro" id="IPR004358">
    <property type="entry name" value="Sig_transdc_His_kin-like_C"/>
</dbReference>
<dbReference type="SUPFAM" id="SSF55874">
    <property type="entry name" value="ATPase domain of HSP90 chaperone/DNA topoisomerase II/histidine kinase"/>
    <property type="match status" value="1"/>
</dbReference>
<comment type="catalytic activity">
    <reaction evidence="1">
        <text>ATP + protein L-histidine = ADP + protein N-phospho-L-histidine.</text>
        <dbReference type="EC" id="2.7.13.3"/>
    </reaction>
</comment>
<gene>
    <name evidence="11" type="ORF">SAMN06275492_11121</name>
</gene>
<evidence type="ECO:0000256" key="8">
    <source>
        <dbReference type="SAM" id="Phobius"/>
    </source>
</evidence>
<dbReference type="InterPro" id="IPR036097">
    <property type="entry name" value="HisK_dim/P_sf"/>
</dbReference>
<dbReference type="GO" id="GO:0005886">
    <property type="term" value="C:plasma membrane"/>
    <property type="evidence" value="ECO:0007669"/>
    <property type="project" value="TreeGrafter"/>
</dbReference>
<organism evidence="11 12">
    <name type="scientific">Dethiosulfovibrio salsuginis</name>
    <dbReference type="NCBI Taxonomy" id="561720"/>
    <lineage>
        <taxon>Bacteria</taxon>
        <taxon>Thermotogati</taxon>
        <taxon>Synergistota</taxon>
        <taxon>Synergistia</taxon>
        <taxon>Synergistales</taxon>
        <taxon>Dethiosulfovibrionaceae</taxon>
        <taxon>Dethiosulfovibrio</taxon>
    </lineage>
</organism>
<dbReference type="PANTHER" id="PTHR43047:SF72">
    <property type="entry name" value="OSMOSENSING HISTIDINE PROTEIN KINASE SLN1"/>
    <property type="match status" value="1"/>
</dbReference>
<dbReference type="InterPro" id="IPR001789">
    <property type="entry name" value="Sig_transdc_resp-reg_receiver"/>
</dbReference>
<evidence type="ECO:0000256" key="6">
    <source>
        <dbReference type="PROSITE-ProRule" id="PRU00169"/>
    </source>
</evidence>
<dbReference type="InterPro" id="IPR011006">
    <property type="entry name" value="CheY-like_superfamily"/>
</dbReference>
<evidence type="ECO:0000256" key="5">
    <source>
        <dbReference type="ARBA" id="ARBA00022777"/>
    </source>
</evidence>
<keyword evidence="4" id="KW-0808">Transferase</keyword>
<dbReference type="Pfam" id="PF00072">
    <property type="entry name" value="Response_reg"/>
    <property type="match status" value="1"/>
</dbReference>
<dbReference type="EMBL" id="FXBB01000011">
    <property type="protein sequence ID" value="SMG26172.1"/>
    <property type="molecule type" value="Genomic_DNA"/>
</dbReference>
<keyword evidence="5 11" id="KW-0418">Kinase</keyword>
<dbReference type="Gene3D" id="3.40.50.2300">
    <property type="match status" value="1"/>
</dbReference>
<keyword evidence="8" id="KW-1133">Transmembrane helix</keyword>
<dbReference type="EC" id="2.7.13.3" evidence="2"/>
<keyword evidence="12" id="KW-1185">Reference proteome</keyword>
<dbReference type="PROSITE" id="PS50110">
    <property type="entry name" value="RESPONSE_REGULATORY"/>
    <property type="match status" value="1"/>
</dbReference>
<feature type="coiled-coil region" evidence="7">
    <location>
        <begin position="437"/>
        <end position="488"/>
    </location>
</feature>
<dbReference type="Pfam" id="PF00512">
    <property type="entry name" value="HisKA"/>
    <property type="match status" value="1"/>
</dbReference>
<proteinExistence type="predicted"/>
<evidence type="ECO:0000256" key="3">
    <source>
        <dbReference type="ARBA" id="ARBA00022553"/>
    </source>
</evidence>
<evidence type="ECO:0000256" key="7">
    <source>
        <dbReference type="SAM" id="Coils"/>
    </source>
</evidence>
<evidence type="ECO:0000259" key="9">
    <source>
        <dbReference type="PROSITE" id="PS50109"/>
    </source>
</evidence>
<dbReference type="PRINTS" id="PR00344">
    <property type="entry name" value="BCTRLSENSOR"/>
</dbReference>
<dbReference type="InterPro" id="IPR036890">
    <property type="entry name" value="HATPase_C_sf"/>
</dbReference>
<keyword evidence="3 6" id="KW-0597">Phosphoprotein</keyword>
<keyword evidence="8" id="KW-0812">Transmembrane</keyword>
<feature type="modified residue" description="4-aspartylphosphate" evidence="6">
    <location>
        <position position="785"/>
    </location>
</feature>
<evidence type="ECO:0000256" key="2">
    <source>
        <dbReference type="ARBA" id="ARBA00012438"/>
    </source>
</evidence>
<evidence type="ECO:0000259" key="10">
    <source>
        <dbReference type="PROSITE" id="PS50110"/>
    </source>
</evidence>
<dbReference type="Gene3D" id="1.10.287.130">
    <property type="match status" value="1"/>
</dbReference>
<dbReference type="SUPFAM" id="SSF55781">
    <property type="entry name" value="GAF domain-like"/>
    <property type="match status" value="1"/>
</dbReference>
<evidence type="ECO:0000313" key="12">
    <source>
        <dbReference type="Proteomes" id="UP000193355"/>
    </source>
</evidence>
<dbReference type="SMART" id="SM00388">
    <property type="entry name" value="HisKA"/>
    <property type="match status" value="1"/>
</dbReference>
<feature type="domain" description="Response regulatory" evidence="10">
    <location>
        <begin position="736"/>
        <end position="851"/>
    </location>
</feature>
<evidence type="ECO:0000256" key="1">
    <source>
        <dbReference type="ARBA" id="ARBA00000085"/>
    </source>
</evidence>
<protein>
    <recommendedName>
        <fullName evidence="2">histidine kinase</fullName>
        <ecNumber evidence="2">2.7.13.3</ecNumber>
    </recommendedName>
</protein>
<evidence type="ECO:0000313" key="11">
    <source>
        <dbReference type="EMBL" id="SMG26172.1"/>
    </source>
</evidence>
<dbReference type="Proteomes" id="UP000193355">
    <property type="component" value="Unassembled WGS sequence"/>
</dbReference>
<dbReference type="InterPro" id="IPR003594">
    <property type="entry name" value="HATPase_dom"/>
</dbReference>
<name>A0A1X7JE97_9BACT</name>
<sequence length="857" mass="95264">MKTMASKIALLIGLSVISTGIALSALSILENDRLVRSMTMVTNEILDHDVQNKLKNDELSSEIYGKAMIDYMTRIAMPPLWDLNYRTLKDYADSMVQVPEVVAVAIYQEDGSVVAGKPMDREKGGDLNLFSSDIVRNGDIIGSIKVWISRERVKSLKVENEAVKDLLLSSFQDSSTHAKTQASSRMLLMSLAVTILTVLISFVLVFYLINPIRKITSAIRKIGNSSTDRSVSDSGNTLGSRLSELRTYLESNTSTVGDEASVLSDALIRMATLIESHVAIHRAVSDIMNVAAVSQTKDDFVWNFVRLIMRETPSCMASFYVARESDPKFMDLIASVGLPAEAPKSIKIDQLEGQFGTAIMDGKVKITDVPPGRYLPFRTMAGNIAPVQFITVPLKSQNKIMALFSMASLTSYPENYLRIFYLVQEGMNAALGNMIAGERERELVQELQAANQELAAQSEELEYQAGELEIQNQELEVQRRKSEEASKLKTEFLSNMSHELRTPLNSILALSRVLRSEGKERFEEEELQYLEIIERNGKNLLGLINGILDLARIEAGKEDLELKEFNLNSLLIDLTDSLRPIASDKGIQLELSLPNKPQTIVSDIDKLNRIISNIASNAIKFTESGGVYIKVLPGGASISVEVEDTGIGIPEEDLELIFDEFRQGDGSTVRKFEGTGLGLSIAKKYADMLGISLSVKSEVERGTTFTVTIPYQNDVKKEKPLMPLQMEEIGIESSPTVYVIEDNLVSSSNIRRILVAHEIRTITFSRAREALDAISIAPPDGIVLDLMMPEMDGFEFLKELRFKTHGIPVMVLTAKVLTSEDKRFLRDHEVDCIMYKGDVESRILVTKLRSLMKNKAT</sequence>
<accession>A0A1X7JE97</accession>
<feature type="transmembrane region" description="Helical" evidence="8">
    <location>
        <begin position="186"/>
        <end position="209"/>
    </location>
</feature>
<dbReference type="InterPro" id="IPR003661">
    <property type="entry name" value="HisK_dim/P_dom"/>
</dbReference>
<dbReference type="GO" id="GO:0009927">
    <property type="term" value="F:histidine phosphotransfer kinase activity"/>
    <property type="evidence" value="ECO:0007669"/>
    <property type="project" value="TreeGrafter"/>
</dbReference>
<dbReference type="AlphaFoldDB" id="A0A1X7JE97"/>
<dbReference type="Gene3D" id="6.10.340.10">
    <property type="match status" value="1"/>
</dbReference>
<dbReference type="Gene3D" id="3.30.565.10">
    <property type="entry name" value="Histidine kinase-like ATPase, C-terminal domain"/>
    <property type="match status" value="1"/>
</dbReference>
<dbReference type="CDD" id="cd16922">
    <property type="entry name" value="HATPase_EvgS-ArcB-TorS-like"/>
    <property type="match status" value="1"/>
</dbReference>
<reference evidence="12" key="1">
    <citation type="submission" date="2017-04" db="EMBL/GenBank/DDBJ databases">
        <authorList>
            <person name="Varghese N."/>
            <person name="Submissions S."/>
        </authorList>
    </citation>
    <scope>NUCLEOTIDE SEQUENCE [LARGE SCALE GENOMIC DNA]</scope>
    <source>
        <strain evidence="12">USBA 82</strain>
    </source>
</reference>
<evidence type="ECO:0000256" key="4">
    <source>
        <dbReference type="ARBA" id="ARBA00022679"/>
    </source>
</evidence>
<dbReference type="SUPFAM" id="SSF52172">
    <property type="entry name" value="CheY-like"/>
    <property type="match status" value="1"/>
</dbReference>
<dbReference type="Pfam" id="PF02518">
    <property type="entry name" value="HATPase_c"/>
    <property type="match status" value="1"/>
</dbReference>
<keyword evidence="7" id="KW-0175">Coiled coil</keyword>
<dbReference type="CDD" id="cd00082">
    <property type="entry name" value="HisKA"/>
    <property type="match status" value="1"/>
</dbReference>
<dbReference type="GO" id="GO:0000155">
    <property type="term" value="F:phosphorelay sensor kinase activity"/>
    <property type="evidence" value="ECO:0007669"/>
    <property type="project" value="InterPro"/>
</dbReference>